<evidence type="ECO:0000313" key="3">
    <source>
        <dbReference type="Proteomes" id="UP000247584"/>
    </source>
</evidence>
<dbReference type="EMBL" id="QJSY01000002">
    <property type="protein sequence ID" value="PYE60790.1"/>
    <property type="molecule type" value="Genomic_DNA"/>
</dbReference>
<proteinExistence type="predicted"/>
<name>A0ABX5PSW0_9GAMM</name>
<keyword evidence="1" id="KW-0812">Transmembrane</keyword>
<sequence>MLQVTLYLVGSLSAFVLVYYLFLNLVLASEESSLLDPKDK</sequence>
<comment type="caution">
    <text evidence="2">The sequence shown here is derived from an EMBL/GenBank/DDBJ whole genome shotgun (WGS) entry which is preliminary data.</text>
</comment>
<accession>A0ABX5PSW0</accession>
<evidence type="ECO:0000256" key="1">
    <source>
        <dbReference type="SAM" id="Phobius"/>
    </source>
</evidence>
<organism evidence="2 3">
    <name type="scientific">Shewanella chilikensis</name>
    <dbReference type="NCBI Taxonomy" id="558541"/>
    <lineage>
        <taxon>Bacteria</taxon>
        <taxon>Pseudomonadati</taxon>
        <taxon>Pseudomonadota</taxon>
        <taxon>Gammaproteobacteria</taxon>
        <taxon>Alteromonadales</taxon>
        <taxon>Shewanellaceae</taxon>
        <taxon>Shewanella</taxon>
    </lineage>
</organism>
<evidence type="ECO:0008006" key="4">
    <source>
        <dbReference type="Google" id="ProtNLM"/>
    </source>
</evidence>
<reference evidence="2 3" key="1">
    <citation type="submission" date="2018-06" db="EMBL/GenBank/DDBJ databases">
        <title>Genomic Encyclopedia of Type Strains, Phase III (KMG-III): the genomes of soil and plant-associated and newly described type strains.</title>
        <authorList>
            <person name="Whitman W."/>
        </authorList>
    </citation>
    <scope>NUCLEOTIDE SEQUENCE [LARGE SCALE GENOMIC DNA]</scope>
    <source>
        <strain evidence="2 3">JC5</strain>
    </source>
</reference>
<evidence type="ECO:0000313" key="2">
    <source>
        <dbReference type="EMBL" id="PYE60790.1"/>
    </source>
</evidence>
<feature type="transmembrane region" description="Helical" evidence="1">
    <location>
        <begin position="6"/>
        <end position="28"/>
    </location>
</feature>
<protein>
    <recommendedName>
        <fullName evidence="4">DUF3149 domain-containing protein</fullName>
    </recommendedName>
</protein>
<keyword evidence="1" id="KW-0472">Membrane</keyword>
<keyword evidence="3" id="KW-1185">Reference proteome</keyword>
<dbReference type="Proteomes" id="UP000247584">
    <property type="component" value="Unassembled WGS sequence"/>
</dbReference>
<keyword evidence="1" id="KW-1133">Transmembrane helix</keyword>
<gene>
    <name evidence="2" type="ORF">C8J23_102125</name>
</gene>